<keyword evidence="2" id="KW-0812">Transmembrane</keyword>
<reference evidence="3 4" key="1">
    <citation type="submission" date="2019-04" db="EMBL/GenBank/DDBJ databases">
        <authorList>
            <consortium name="Wellcome Sanger Institute Data Sharing"/>
        </authorList>
    </citation>
    <scope>NUCLEOTIDE SEQUENCE [LARGE SCALE GENOMIC DNA]</scope>
</reference>
<evidence type="ECO:0000256" key="1">
    <source>
        <dbReference type="SAM" id="MobiDB-lite"/>
    </source>
</evidence>
<name>A0A8C9R1T6_SCLFO</name>
<proteinExistence type="predicted"/>
<reference evidence="3" key="3">
    <citation type="submission" date="2025-09" db="UniProtKB">
        <authorList>
            <consortium name="Ensembl"/>
        </authorList>
    </citation>
    <scope>IDENTIFICATION</scope>
</reference>
<evidence type="ECO:0000256" key="2">
    <source>
        <dbReference type="SAM" id="Phobius"/>
    </source>
</evidence>
<dbReference type="Proteomes" id="UP000694397">
    <property type="component" value="Chromosome 9"/>
</dbReference>
<dbReference type="Ensembl" id="ENSSFOT00015005102.2">
    <property type="protein sequence ID" value="ENSSFOP00015005023.2"/>
    <property type="gene ID" value="ENSSFOG00015003285.2"/>
</dbReference>
<dbReference type="AlphaFoldDB" id="A0A8C9R1T6"/>
<reference evidence="3" key="2">
    <citation type="submission" date="2025-08" db="UniProtKB">
        <authorList>
            <consortium name="Ensembl"/>
        </authorList>
    </citation>
    <scope>IDENTIFICATION</scope>
</reference>
<feature type="transmembrane region" description="Helical" evidence="2">
    <location>
        <begin position="19"/>
        <end position="42"/>
    </location>
</feature>
<keyword evidence="2" id="KW-0472">Membrane</keyword>
<protein>
    <submittedName>
        <fullName evidence="3">Uncharacterized protein</fullName>
    </submittedName>
</protein>
<keyword evidence="2" id="KW-1133">Transmembrane helix</keyword>
<evidence type="ECO:0000313" key="4">
    <source>
        <dbReference type="Proteomes" id="UP000694397"/>
    </source>
</evidence>
<keyword evidence="4" id="KW-1185">Reference proteome</keyword>
<accession>A0A8C9R1T6</accession>
<sequence>VAVIQICASAAQGGSRTTAVIAGCLVVGAAVIVSLVLAVTILKVRGKRQMEEGSLRPRSREQQDSQGAASGSVKRPQMESLV</sequence>
<evidence type="ECO:0000313" key="3">
    <source>
        <dbReference type="Ensembl" id="ENSSFOP00015005023.2"/>
    </source>
</evidence>
<organism evidence="3 4">
    <name type="scientific">Scleropages formosus</name>
    <name type="common">Asian bonytongue</name>
    <name type="synonym">Osteoglossum formosum</name>
    <dbReference type="NCBI Taxonomy" id="113540"/>
    <lineage>
        <taxon>Eukaryota</taxon>
        <taxon>Metazoa</taxon>
        <taxon>Chordata</taxon>
        <taxon>Craniata</taxon>
        <taxon>Vertebrata</taxon>
        <taxon>Euteleostomi</taxon>
        <taxon>Actinopterygii</taxon>
        <taxon>Neopterygii</taxon>
        <taxon>Teleostei</taxon>
        <taxon>Osteoglossocephala</taxon>
        <taxon>Osteoglossomorpha</taxon>
        <taxon>Osteoglossiformes</taxon>
        <taxon>Osteoglossidae</taxon>
        <taxon>Scleropages</taxon>
    </lineage>
</organism>
<feature type="compositionally biased region" description="Basic and acidic residues" evidence="1">
    <location>
        <begin position="48"/>
        <end position="63"/>
    </location>
</feature>
<feature type="region of interest" description="Disordered" evidence="1">
    <location>
        <begin position="48"/>
        <end position="82"/>
    </location>
</feature>